<organism evidence="2 3">
    <name type="scientific">Nonomuraea zeae</name>
    <dbReference type="NCBI Taxonomy" id="1642303"/>
    <lineage>
        <taxon>Bacteria</taxon>
        <taxon>Bacillati</taxon>
        <taxon>Actinomycetota</taxon>
        <taxon>Actinomycetes</taxon>
        <taxon>Streptosporangiales</taxon>
        <taxon>Streptosporangiaceae</taxon>
        <taxon>Nonomuraea</taxon>
    </lineage>
</organism>
<evidence type="ECO:0000313" key="3">
    <source>
        <dbReference type="Proteomes" id="UP000306628"/>
    </source>
</evidence>
<gene>
    <name evidence="2" type="ORF">ETD85_58035</name>
</gene>
<protein>
    <submittedName>
        <fullName evidence="2">Peptidase</fullName>
    </submittedName>
</protein>
<keyword evidence="3" id="KW-1185">Reference proteome</keyword>
<dbReference type="Proteomes" id="UP000306628">
    <property type="component" value="Unassembled WGS sequence"/>
</dbReference>
<feature type="non-terminal residue" evidence="2">
    <location>
        <position position="53"/>
    </location>
</feature>
<dbReference type="AlphaFoldDB" id="A0A5S4FT52"/>
<accession>A0A5S4FT52</accession>
<keyword evidence="1" id="KW-0732">Signal</keyword>
<comment type="caution">
    <text evidence="2">The sequence shown here is derived from an EMBL/GenBank/DDBJ whole genome shotgun (WGS) entry which is preliminary data.</text>
</comment>
<sequence length="53" mass="5474">MRTLAIAGLTTLLTGLATPAALAEPAEDGPVAHRLPSTLAAGDGYWTPERMRA</sequence>
<feature type="signal peptide" evidence="1">
    <location>
        <begin position="1"/>
        <end position="23"/>
    </location>
</feature>
<dbReference type="EMBL" id="VCKX01000438">
    <property type="protein sequence ID" value="TMR12882.1"/>
    <property type="molecule type" value="Genomic_DNA"/>
</dbReference>
<evidence type="ECO:0000256" key="1">
    <source>
        <dbReference type="SAM" id="SignalP"/>
    </source>
</evidence>
<reference evidence="2 3" key="1">
    <citation type="submission" date="2019-05" db="EMBL/GenBank/DDBJ databases">
        <title>Draft genome sequence of Nonomuraea zeae DSM 100528.</title>
        <authorList>
            <person name="Saricaoglu S."/>
            <person name="Isik K."/>
        </authorList>
    </citation>
    <scope>NUCLEOTIDE SEQUENCE [LARGE SCALE GENOMIC DNA]</scope>
    <source>
        <strain evidence="2 3">DSM 100528</strain>
    </source>
</reference>
<evidence type="ECO:0000313" key="2">
    <source>
        <dbReference type="EMBL" id="TMR12882.1"/>
    </source>
</evidence>
<proteinExistence type="predicted"/>
<name>A0A5S4FT52_9ACTN</name>
<feature type="chain" id="PRO_5024360070" evidence="1">
    <location>
        <begin position="24"/>
        <end position="53"/>
    </location>
</feature>